<dbReference type="InterPro" id="IPR050109">
    <property type="entry name" value="HTH-type_TetR-like_transc_reg"/>
</dbReference>
<sequence length="220" mass="23753">MTIARAAAGSGTPRGRRPGRSPGDHRERAILATAERLLRHRAFADISIDDLARGAGISRPTFYFYFPSKDAVLLTLLDRVTEEADAAAAGVLDRVAEDPPARWRELIRRFHDTFGAHRAVAVACAQVRGTNAEVRDLWAAVLERWVRCTEAAIEAERRRGAAPDGLPARALAIALNSMNERVLYATLAGDGPAVAEADVVDVLLDVWLAAIYRGAAPPPA</sequence>
<dbReference type="PANTHER" id="PTHR30055">
    <property type="entry name" value="HTH-TYPE TRANSCRIPTIONAL REGULATOR RUTR"/>
    <property type="match status" value="1"/>
</dbReference>
<dbReference type="AlphaFoldDB" id="A0A420EUM5"/>
<protein>
    <submittedName>
        <fullName evidence="7">TetR/AcrR family transcriptional regulator</fullName>
    </submittedName>
</protein>
<dbReference type="OrthoDB" id="5242520at2"/>
<evidence type="ECO:0000259" key="6">
    <source>
        <dbReference type="PROSITE" id="PS50977"/>
    </source>
</evidence>
<dbReference type="InterPro" id="IPR049397">
    <property type="entry name" value="EthR_C"/>
</dbReference>
<organism evidence="7 8">
    <name type="scientific">Micromonospora globbae</name>
    <dbReference type="NCBI Taxonomy" id="1894969"/>
    <lineage>
        <taxon>Bacteria</taxon>
        <taxon>Bacillati</taxon>
        <taxon>Actinomycetota</taxon>
        <taxon>Actinomycetes</taxon>
        <taxon>Micromonosporales</taxon>
        <taxon>Micromonosporaceae</taxon>
        <taxon>Micromonospora</taxon>
    </lineage>
</organism>
<evidence type="ECO:0000256" key="3">
    <source>
        <dbReference type="ARBA" id="ARBA00023163"/>
    </source>
</evidence>
<dbReference type="GO" id="GO:0003700">
    <property type="term" value="F:DNA-binding transcription factor activity"/>
    <property type="evidence" value="ECO:0007669"/>
    <property type="project" value="TreeGrafter"/>
</dbReference>
<dbReference type="InterPro" id="IPR001647">
    <property type="entry name" value="HTH_TetR"/>
</dbReference>
<dbReference type="InterPro" id="IPR009057">
    <property type="entry name" value="Homeodomain-like_sf"/>
</dbReference>
<dbReference type="PROSITE" id="PS50977">
    <property type="entry name" value="HTH_TETR_2"/>
    <property type="match status" value="1"/>
</dbReference>
<evidence type="ECO:0000256" key="4">
    <source>
        <dbReference type="PROSITE-ProRule" id="PRU00335"/>
    </source>
</evidence>
<dbReference type="Pfam" id="PF00440">
    <property type="entry name" value="TetR_N"/>
    <property type="match status" value="1"/>
</dbReference>
<feature type="compositionally biased region" description="Low complexity" evidence="5">
    <location>
        <begin position="1"/>
        <end position="13"/>
    </location>
</feature>
<accession>A0A420EUM5</accession>
<dbReference type="Pfam" id="PF21313">
    <property type="entry name" value="EthR_C"/>
    <property type="match status" value="1"/>
</dbReference>
<dbReference type="SUPFAM" id="SSF48498">
    <property type="entry name" value="Tetracyclin repressor-like, C-terminal domain"/>
    <property type="match status" value="1"/>
</dbReference>
<dbReference type="RefSeq" id="WP_120331310.1">
    <property type="nucleotide sequence ID" value="NZ_RAQQ01000024.1"/>
</dbReference>
<keyword evidence="3" id="KW-0804">Transcription</keyword>
<feature type="DNA-binding region" description="H-T-H motif" evidence="4">
    <location>
        <begin position="47"/>
        <end position="66"/>
    </location>
</feature>
<feature type="domain" description="HTH tetR-type" evidence="6">
    <location>
        <begin position="24"/>
        <end position="84"/>
    </location>
</feature>
<dbReference type="Gene3D" id="1.10.10.60">
    <property type="entry name" value="Homeodomain-like"/>
    <property type="match status" value="1"/>
</dbReference>
<dbReference type="FunFam" id="1.10.10.60:FF:000141">
    <property type="entry name" value="TetR family transcriptional regulator"/>
    <property type="match status" value="1"/>
</dbReference>
<keyword evidence="2 4" id="KW-0238">DNA-binding</keyword>
<dbReference type="Proteomes" id="UP000285744">
    <property type="component" value="Unassembled WGS sequence"/>
</dbReference>
<dbReference type="InterPro" id="IPR036271">
    <property type="entry name" value="Tet_transcr_reg_TetR-rel_C_sf"/>
</dbReference>
<evidence type="ECO:0000256" key="1">
    <source>
        <dbReference type="ARBA" id="ARBA00023015"/>
    </source>
</evidence>
<reference evidence="7 8" key="1">
    <citation type="journal article" date="2018" name="Int. J. Syst. Evol. Microbiol.">
        <title>Micromonospora globbae sp. nov., an endophytic actinomycete isolated from roots of Globba winitii C. H. Wright.</title>
        <authorList>
            <person name="Kuncharoen N."/>
            <person name="Pittayakhajonwut P."/>
            <person name="Tanasupawat S."/>
        </authorList>
    </citation>
    <scope>NUCLEOTIDE SEQUENCE [LARGE SCALE GENOMIC DNA]</scope>
    <source>
        <strain evidence="7 8">WPS1-2</strain>
    </source>
</reference>
<evidence type="ECO:0000313" key="7">
    <source>
        <dbReference type="EMBL" id="RKF24349.1"/>
    </source>
</evidence>
<dbReference type="PRINTS" id="PR00455">
    <property type="entry name" value="HTHTETR"/>
</dbReference>
<dbReference type="EMBL" id="RAQQ01000024">
    <property type="protein sequence ID" value="RKF24349.1"/>
    <property type="molecule type" value="Genomic_DNA"/>
</dbReference>
<keyword evidence="1" id="KW-0805">Transcription regulation</keyword>
<comment type="caution">
    <text evidence="7">The sequence shown here is derived from an EMBL/GenBank/DDBJ whole genome shotgun (WGS) entry which is preliminary data.</text>
</comment>
<evidence type="ECO:0000256" key="2">
    <source>
        <dbReference type="ARBA" id="ARBA00023125"/>
    </source>
</evidence>
<dbReference type="GO" id="GO:0000976">
    <property type="term" value="F:transcription cis-regulatory region binding"/>
    <property type="evidence" value="ECO:0007669"/>
    <property type="project" value="TreeGrafter"/>
</dbReference>
<dbReference type="GO" id="GO:0045892">
    <property type="term" value="P:negative regulation of DNA-templated transcription"/>
    <property type="evidence" value="ECO:0007669"/>
    <property type="project" value="UniProtKB-ARBA"/>
</dbReference>
<proteinExistence type="predicted"/>
<feature type="region of interest" description="Disordered" evidence="5">
    <location>
        <begin position="1"/>
        <end position="26"/>
    </location>
</feature>
<dbReference type="PANTHER" id="PTHR30055:SF184">
    <property type="entry name" value="HTH-TYPE TRANSCRIPTIONAL REGULATOR ETHR"/>
    <property type="match status" value="1"/>
</dbReference>
<evidence type="ECO:0000256" key="5">
    <source>
        <dbReference type="SAM" id="MobiDB-lite"/>
    </source>
</evidence>
<dbReference type="Gene3D" id="1.10.357.10">
    <property type="entry name" value="Tetracycline Repressor, domain 2"/>
    <property type="match status" value="1"/>
</dbReference>
<gene>
    <name evidence="7" type="ORF">D7I43_26560</name>
</gene>
<evidence type="ECO:0000313" key="8">
    <source>
        <dbReference type="Proteomes" id="UP000285744"/>
    </source>
</evidence>
<dbReference type="SUPFAM" id="SSF46689">
    <property type="entry name" value="Homeodomain-like"/>
    <property type="match status" value="1"/>
</dbReference>
<name>A0A420EUM5_9ACTN</name>